<dbReference type="CDD" id="cd03820">
    <property type="entry name" value="GT4_AmsD-like"/>
    <property type="match status" value="1"/>
</dbReference>
<comment type="caution">
    <text evidence="3">The sequence shown here is derived from an EMBL/GenBank/DDBJ whole genome shotgun (WGS) entry which is preliminary data.</text>
</comment>
<organism evidence="3 4">
    <name type="scientific">Kordia periserrulae</name>
    <dbReference type="NCBI Taxonomy" id="701523"/>
    <lineage>
        <taxon>Bacteria</taxon>
        <taxon>Pseudomonadati</taxon>
        <taxon>Bacteroidota</taxon>
        <taxon>Flavobacteriia</taxon>
        <taxon>Flavobacteriales</taxon>
        <taxon>Flavobacteriaceae</taxon>
        <taxon>Kordia</taxon>
    </lineage>
</organism>
<dbReference type="PANTHER" id="PTHR12526">
    <property type="entry name" value="GLYCOSYLTRANSFERASE"/>
    <property type="match status" value="1"/>
</dbReference>
<gene>
    <name evidence="3" type="ORF">C8N46_105313</name>
</gene>
<feature type="domain" description="Glycosyl transferase family 1" evidence="1">
    <location>
        <begin position="177"/>
        <end position="339"/>
    </location>
</feature>
<feature type="domain" description="Glycosyltransferase subfamily 4-like N-terminal" evidence="2">
    <location>
        <begin position="19"/>
        <end position="169"/>
    </location>
</feature>
<protein>
    <submittedName>
        <fullName evidence="3">N-acetylgalactosamine-N, N'-diacetylbacillosaminyl-diphospho-undecaprenol 4-alpha-N-acetylgalactosaminyltransferase</fullName>
    </submittedName>
</protein>
<dbReference type="Pfam" id="PF13439">
    <property type="entry name" value="Glyco_transf_4"/>
    <property type="match status" value="1"/>
</dbReference>
<evidence type="ECO:0000259" key="1">
    <source>
        <dbReference type="Pfam" id="PF00534"/>
    </source>
</evidence>
<dbReference type="Proteomes" id="UP000244090">
    <property type="component" value="Unassembled WGS sequence"/>
</dbReference>
<dbReference type="OrthoDB" id="798298at2"/>
<dbReference type="RefSeq" id="WP_108115260.1">
    <property type="nucleotide sequence ID" value="NZ_QBKT01000005.1"/>
</dbReference>
<dbReference type="Pfam" id="PF00534">
    <property type="entry name" value="Glycos_transf_1"/>
    <property type="match status" value="1"/>
</dbReference>
<keyword evidence="3" id="KW-0808">Transferase</keyword>
<dbReference type="InterPro" id="IPR001296">
    <property type="entry name" value="Glyco_trans_1"/>
</dbReference>
<dbReference type="Gene3D" id="3.40.50.2000">
    <property type="entry name" value="Glycogen Phosphorylase B"/>
    <property type="match status" value="2"/>
</dbReference>
<dbReference type="InterPro" id="IPR028098">
    <property type="entry name" value="Glyco_trans_4-like_N"/>
</dbReference>
<dbReference type="AlphaFoldDB" id="A0A2T6BYP0"/>
<accession>A0A2T6BYP0</accession>
<evidence type="ECO:0000313" key="4">
    <source>
        <dbReference type="Proteomes" id="UP000244090"/>
    </source>
</evidence>
<dbReference type="SUPFAM" id="SSF53756">
    <property type="entry name" value="UDP-Glycosyltransferase/glycogen phosphorylase"/>
    <property type="match status" value="1"/>
</dbReference>
<dbReference type="PANTHER" id="PTHR12526:SF630">
    <property type="entry name" value="GLYCOSYLTRANSFERASE"/>
    <property type="match status" value="1"/>
</dbReference>
<keyword evidence="4" id="KW-1185">Reference proteome</keyword>
<name>A0A2T6BYP0_9FLAO</name>
<proteinExistence type="predicted"/>
<reference evidence="3 4" key="1">
    <citation type="submission" date="2018-04" db="EMBL/GenBank/DDBJ databases">
        <title>Genomic Encyclopedia of Archaeal and Bacterial Type Strains, Phase II (KMG-II): from individual species to whole genera.</title>
        <authorList>
            <person name="Goeker M."/>
        </authorList>
    </citation>
    <scope>NUCLEOTIDE SEQUENCE [LARGE SCALE GENOMIC DNA]</scope>
    <source>
        <strain evidence="3 4">DSM 25731</strain>
    </source>
</reference>
<dbReference type="EMBL" id="QBKT01000005">
    <property type="protein sequence ID" value="PTX61156.1"/>
    <property type="molecule type" value="Genomic_DNA"/>
</dbReference>
<evidence type="ECO:0000259" key="2">
    <source>
        <dbReference type="Pfam" id="PF13439"/>
    </source>
</evidence>
<evidence type="ECO:0000313" key="3">
    <source>
        <dbReference type="EMBL" id="PTX61156.1"/>
    </source>
</evidence>
<dbReference type="GO" id="GO:0016757">
    <property type="term" value="F:glycosyltransferase activity"/>
    <property type="evidence" value="ECO:0007669"/>
    <property type="project" value="InterPro"/>
</dbReference>
<sequence>MRQNSKKKICLIVECLSGGGAEKQAANFSKSLHKYGFEVSIISVKDQISYDFAGTLYNLGKGESSVKIIKQIQKFFAFKKAYKQCNADMYIDFRSRSRFVMEWLLHKCIFQAEKMIMMVHSYHIEWHIPKGKLFREIYNKTHAVVAVSDEIQWKLGELYDFENLLCIPNYITAVESSQSEPNAAKENYIIAVGRLQNDIKQFDKLIETYHASQLAKQDIKLYICGEGDDRASLEQLISTLQLQAHVQLLGFVENVTAYIRNAKYLVLSSRVEGFPMVLLEALQQKTPVISFDCKSGPSEIIQHKTNGLLVEDQNFAALKDAMILLIENMELYMNCKENAVSSIQKFTEKPVIQEWIQLINA</sequence>